<keyword evidence="10" id="KW-1185">Reference proteome</keyword>
<dbReference type="PANTHER" id="PTHR13878:SF67">
    <property type="entry name" value="L-GULONOLACTONE OXIDASE 5"/>
    <property type="match status" value="1"/>
</dbReference>
<evidence type="ECO:0000256" key="4">
    <source>
        <dbReference type="ARBA" id="ARBA00022644"/>
    </source>
</evidence>
<evidence type="ECO:0000313" key="9">
    <source>
        <dbReference type="EMBL" id="ONK76184.1"/>
    </source>
</evidence>
<dbReference type="OrthoDB" id="610608at2759"/>
<dbReference type="NCBIfam" id="TIGR01677">
    <property type="entry name" value="pln_FAD_oxido"/>
    <property type="match status" value="1"/>
</dbReference>
<dbReference type="InterPro" id="IPR010030">
    <property type="entry name" value="GULO_Plant"/>
</dbReference>
<dbReference type="Pfam" id="PF22906">
    <property type="entry name" value="GULLO2-like_3rd"/>
    <property type="match status" value="1"/>
</dbReference>
<dbReference type="UniPathway" id="UPA00132"/>
<name>A0A5P1FDP6_ASPOF</name>
<feature type="domain" description="L-gulonolactone oxidase 2-like C-terminal" evidence="8">
    <location>
        <begin position="339"/>
        <end position="377"/>
    </location>
</feature>
<dbReference type="Gramene" id="ONK76184">
    <property type="protein sequence ID" value="ONK76184"/>
    <property type="gene ID" value="A4U43_C03F24830"/>
</dbReference>
<dbReference type="InterPro" id="IPR050432">
    <property type="entry name" value="FAD-linked_Oxidoreductases_BP"/>
</dbReference>
<evidence type="ECO:0000259" key="7">
    <source>
        <dbReference type="Pfam" id="PF04030"/>
    </source>
</evidence>
<comment type="pathway">
    <text evidence="1">Cofactor biosynthesis; L-ascorbate biosynthesis.</text>
</comment>
<accession>A0A5P1FDP6</accession>
<comment type="catalytic activity">
    <reaction evidence="6">
        <text>L-gulono-1,4-lactone + O2 = L-ascorbate + H2O2 + H(+)</text>
        <dbReference type="Rhea" id="RHEA:32363"/>
        <dbReference type="ChEBI" id="CHEBI:15378"/>
        <dbReference type="ChEBI" id="CHEBI:15379"/>
        <dbReference type="ChEBI" id="CHEBI:16240"/>
        <dbReference type="ChEBI" id="CHEBI:17587"/>
        <dbReference type="ChEBI" id="CHEBI:38290"/>
        <dbReference type="EC" id="1.1.3.8"/>
    </reaction>
</comment>
<evidence type="ECO:0000256" key="1">
    <source>
        <dbReference type="ARBA" id="ARBA00005147"/>
    </source>
</evidence>
<dbReference type="Proteomes" id="UP000243459">
    <property type="component" value="Chromosome 3"/>
</dbReference>
<reference evidence="10" key="1">
    <citation type="journal article" date="2017" name="Nat. Commun.">
        <title>The asparagus genome sheds light on the origin and evolution of a young Y chromosome.</title>
        <authorList>
            <person name="Harkess A."/>
            <person name="Zhou J."/>
            <person name="Xu C."/>
            <person name="Bowers J.E."/>
            <person name="Van der Hulst R."/>
            <person name="Ayyampalayam S."/>
            <person name="Mercati F."/>
            <person name="Riccardi P."/>
            <person name="McKain M.R."/>
            <person name="Kakrana A."/>
            <person name="Tang H."/>
            <person name="Ray J."/>
            <person name="Groenendijk J."/>
            <person name="Arikit S."/>
            <person name="Mathioni S.M."/>
            <person name="Nakano M."/>
            <person name="Shan H."/>
            <person name="Telgmann-Rauber A."/>
            <person name="Kanno A."/>
            <person name="Yue Z."/>
            <person name="Chen H."/>
            <person name="Li W."/>
            <person name="Chen Y."/>
            <person name="Xu X."/>
            <person name="Zhang Y."/>
            <person name="Luo S."/>
            <person name="Chen H."/>
            <person name="Gao J."/>
            <person name="Mao Z."/>
            <person name="Pires J.C."/>
            <person name="Luo M."/>
            <person name="Kudrna D."/>
            <person name="Wing R.A."/>
            <person name="Meyers B.C."/>
            <person name="Yi K."/>
            <person name="Kong H."/>
            <person name="Lavrijsen P."/>
            <person name="Sunseri F."/>
            <person name="Falavigna A."/>
            <person name="Ye Y."/>
            <person name="Leebens-Mack J.H."/>
            <person name="Chen G."/>
        </authorList>
    </citation>
    <scope>NUCLEOTIDE SEQUENCE [LARGE SCALE GENOMIC DNA]</scope>
    <source>
        <strain evidence="10">cv. DH0086</strain>
    </source>
</reference>
<proteinExistence type="inferred from homology"/>
<dbReference type="EC" id="1.1.3.8" evidence="3"/>
<protein>
    <recommendedName>
        <fullName evidence="3">L-gulonolactone oxidase</fullName>
        <ecNumber evidence="3">1.1.3.8</ecNumber>
    </recommendedName>
</protein>
<dbReference type="InterPro" id="IPR055154">
    <property type="entry name" value="GULLO2-like_C"/>
</dbReference>
<evidence type="ECO:0000313" key="10">
    <source>
        <dbReference type="Proteomes" id="UP000243459"/>
    </source>
</evidence>
<dbReference type="InterPro" id="IPR007173">
    <property type="entry name" value="ALO_C"/>
</dbReference>
<evidence type="ECO:0000256" key="3">
    <source>
        <dbReference type="ARBA" id="ARBA00013121"/>
    </source>
</evidence>
<dbReference type="OMA" id="FITITHG"/>
<dbReference type="GO" id="GO:0050105">
    <property type="term" value="F:L-gulonolactone oxidase activity"/>
    <property type="evidence" value="ECO:0007669"/>
    <property type="project" value="UniProtKB-EC"/>
</dbReference>
<dbReference type="AlphaFoldDB" id="A0A5P1FDP6"/>
<comment type="similarity">
    <text evidence="2">Belongs to the oxygen-dependent FAD-linked oxidoreductase family.</text>
</comment>
<keyword evidence="5" id="KW-0560">Oxidoreductase</keyword>
<dbReference type="GO" id="GO:0003885">
    <property type="term" value="F:D-arabinono-1,4-lactone oxidase activity"/>
    <property type="evidence" value="ECO:0007669"/>
    <property type="project" value="InterPro"/>
</dbReference>
<evidence type="ECO:0000256" key="5">
    <source>
        <dbReference type="ARBA" id="ARBA00023002"/>
    </source>
</evidence>
<dbReference type="PANTHER" id="PTHR13878">
    <property type="entry name" value="GULONOLACTONE OXIDASE"/>
    <property type="match status" value="1"/>
</dbReference>
<dbReference type="Gene3D" id="3.30.70.2520">
    <property type="match status" value="1"/>
</dbReference>
<organism evidence="9 10">
    <name type="scientific">Asparagus officinalis</name>
    <name type="common">Garden asparagus</name>
    <dbReference type="NCBI Taxonomy" id="4686"/>
    <lineage>
        <taxon>Eukaryota</taxon>
        <taxon>Viridiplantae</taxon>
        <taxon>Streptophyta</taxon>
        <taxon>Embryophyta</taxon>
        <taxon>Tracheophyta</taxon>
        <taxon>Spermatophyta</taxon>
        <taxon>Magnoliopsida</taxon>
        <taxon>Liliopsida</taxon>
        <taxon>Asparagales</taxon>
        <taxon>Asparagaceae</taxon>
        <taxon>Asparagoideae</taxon>
        <taxon>Asparagus</taxon>
    </lineage>
</organism>
<dbReference type="Pfam" id="PF04030">
    <property type="entry name" value="ALO"/>
    <property type="match status" value="1"/>
</dbReference>
<feature type="domain" description="D-arabinono-1,4-lactone oxidase C-terminal" evidence="7">
    <location>
        <begin position="222"/>
        <end position="327"/>
    </location>
</feature>
<keyword evidence="4" id="KW-0060">Ascorbate biosynthesis</keyword>
<dbReference type="GO" id="GO:0016020">
    <property type="term" value="C:membrane"/>
    <property type="evidence" value="ECO:0007669"/>
    <property type="project" value="InterPro"/>
</dbReference>
<evidence type="ECO:0000259" key="8">
    <source>
        <dbReference type="Pfam" id="PF22906"/>
    </source>
</evidence>
<dbReference type="EMBL" id="CM007383">
    <property type="protein sequence ID" value="ONK76184.1"/>
    <property type="molecule type" value="Genomic_DNA"/>
</dbReference>
<dbReference type="GO" id="GO:0019853">
    <property type="term" value="P:L-ascorbic acid biosynthetic process"/>
    <property type="evidence" value="ECO:0007669"/>
    <property type="project" value="UniProtKB-UniPathway"/>
</dbReference>
<gene>
    <name evidence="9" type="ORF">A4U43_C03F24830</name>
</gene>
<evidence type="ECO:0000256" key="2">
    <source>
        <dbReference type="ARBA" id="ARBA00005466"/>
    </source>
</evidence>
<sequence>MCGATTYLVEIEDPHLKLHTLQLLQVTLRLQPLFKRSLTYIPQNDTDLADKALNFGNQHEFADIRWYPAQRMAIYRIDDRVPVNTTGNGVYDMIGLRSVPTSVVALVRSTEETTEATSNADGKCADALSSTSAAATANFGLTNDGLLFTGYPVIGFQNQMQSSGSCLSSPEDGLITACAWDPRFKGSFFQQSTVSIGLSKVKDFILDIQKLRDLQPKSLCNVELYDGILMRYIKASTAYLGKQEDAIDFDITYYRSRDPMSPRLYEDVLEEIEQMALIKYGGIPHWGKSRNVAFDGVISKFSKRSEFLKVKDAYDPSGLFSNEWTDQILGIRGRTSIFKKGCALEGLCICSEDTHCAPEKGYFCRQGKVYTEARVCTALAMKN</sequence>
<evidence type="ECO:0000256" key="6">
    <source>
        <dbReference type="ARBA" id="ARBA00048083"/>
    </source>
</evidence>